<name>A0A6J6DLC5_9ZZZZ</name>
<evidence type="ECO:0000313" key="2">
    <source>
        <dbReference type="EMBL" id="CAB4564166.1"/>
    </source>
</evidence>
<dbReference type="PANTHER" id="PTHR37449">
    <property type="match status" value="1"/>
</dbReference>
<organism evidence="2">
    <name type="scientific">freshwater metagenome</name>
    <dbReference type="NCBI Taxonomy" id="449393"/>
    <lineage>
        <taxon>unclassified sequences</taxon>
        <taxon>metagenomes</taxon>
        <taxon>ecological metagenomes</taxon>
    </lineage>
</organism>
<feature type="region of interest" description="Disordered" evidence="1">
    <location>
        <begin position="75"/>
        <end position="97"/>
    </location>
</feature>
<dbReference type="AlphaFoldDB" id="A0A6J6DLC5"/>
<accession>A0A6J6DLC5</accession>
<evidence type="ECO:0000256" key="1">
    <source>
        <dbReference type="SAM" id="MobiDB-lite"/>
    </source>
</evidence>
<sequence length="220" mass="23668">MSGRLVAAIMTMPVVTSKPSISASIWLSVCSRSSWPPPRPAPRLRPIESISSMKMMALPIFLALAKRSRTRLAPTPTNISMKSEPVTERKGTPASPATARAISVLPVPGGPTRRIPLGILAPISANRSGCFRKSMTSVTSCLTPSYPATSAKVVAGRSEEYVLALLLPMDMIPPICPDARRCIHMKKPMSRRTGSSSGIRVPQMLSVGEEYLTPFSVKRA</sequence>
<reference evidence="2" key="1">
    <citation type="submission" date="2020-05" db="EMBL/GenBank/DDBJ databases">
        <authorList>
            <person name="Chiriac C."/>
            <person name="Salcher M."/>
            <person name="Ghai R."/>
            <person name="Kavagutti S V."/>
        </authorList>
    </citation>
    <scope>NUCLEOTIDE SEQUENCE</scope>
</reference>
<dbReference type="PANTHER" id="PTHR37449:SF1">
    <property type="entry name" value="OS02G0159950 PROTEIN"/>
    <property type="match status" value="1"/>
</dbReference>
<dbReference type="EMBL" id="CAEZTR010000003">
    <property type="protein sequence ID" value="CAB4564166.1"/>
    <property type="molecule type" value="Genomic_DNA"/>
</dbReference>
<proteinExistence type="predicted"/>
<gene>
    <name evidence="2" type="ORF">UFOPK1711_00099</name>
</gene>
<protein>
    <submittedName>
        <fullName evidence="2">Unannotated protein</fullName>
    </submittedName>
</protein>